<reference evidence="2 3" key="1">
    <citation type="submission" date="2022-10" db="EMBL/GenBank/DDBJ databases">
        <title>High-quality genome sequences of two octocoral-associated bacteria, Endozoicomonas euniceicola EF212 and Endozoicomonas gorgoniicola PS125.</title>
        <authorList>
            <person name="Chiou Y.-J."/>
            <person name="Chen Y.-H."/>
        </authorList>
    </citation>
    <scope>NUCLEOTIDE SEQUENCE [LARGE SCALE GENOMIC DNA]</scope>
    <source>
        <strain evidence="2 3">PS125</strain>
    </source>
</reference>
<organism evidence="2 3">
    <name type="scientific">Endozoicomonas gorgoniicola</name>
    <dbReference type="NCBI Taxonomy" id="1234144"/>
    <lineage>
        <taxon>Bacteria</taxon>
        <taxon>Pseudomonadati</taxon>
        <taxon>Pseudomonadota</taxon>
        <taxon>Gammaproteobacteria</taxon>
        <taxon>Oceanospirillales</taxon>
        <taxon>Endozoicomonadaceae</taxon>
        <taxon>Endozoicomonas</taxon>
    </lineage>
</organism>
<dbReference type="Proteomes" id="UP001209854">
    <property type="component" value="Unassembled WGS sequence"/>
</dbReference>
<evidence type="ECO:0000313" key="2">
    <source>
        <dbReference type="EMBL" id="MCW7553023.1"/>
    </source>
</evidence>
<evidence type="ECO:0000256" key="1">
    <source>
        <dbReference type="SAM" id="SignalP"/>
    </source>
</evidence>
<proteinExistence type="predicted"/>
<protein>
    <submittedName>
        <fullName evidence="2">Uncharacterized protein</fullName>
    </submittedName>
</protein>
<dbReference type="RefSeq" id="WP_262567898.1">
    <property type="nucleotide sequence ID" value="NZ_JAPFCC010000001.1"/>
</dbReference>
<accession>A0ABT3MUH0</accession>
<dbReference type="EMBL" id="JAPFCC010000001">
    <property type="protein sequence ID" value="MCW7553023.1"/>
    <property type="molecule type" value="Genomic_DNA"/>
</dbReference>
<sequence>MKKLLLVSLLTLSVSLVAKPSKDEAAQTGSKPLIDSSIQYGMMANAYLSSPVGMVVEGYRYQLRSLYLAYLEKKIQEPGNTVSSINEQLLSEWMMRLGREKVAPDVLVKVKANLEDKISDWSAKRMAGRLSDFGSSQEALQIIKDRIAACGANIRHASSNEDKRQACHGIEQVTRNSSEVSESTEELSVKMQKLIYPYIDHLAQLKALEYYQAFREARRQFRVMVSSMIEQGYSAQQLAELLDFAGVDYPVVYNRLFTFALRHSNENADSPAEVVVH</sequence>
<comment type="caution">
    <text evidence="2">The sequence shown here is derived from an EMBL/GenBank/DDBJ whole genome shotgun (WGS) entry which is preliminary data.</text>
</comment>
<name>A0ABT3MUH0_9GAMM</name>
<gene>
    <name evidence="2" type="ORF">NX722_10305</name>
</gene>
<feature type="signal peptide" evidence="1">
    <location>
        <begin position="1"/>
        <end position="18"/>
    </location>
</feature>
<keyword evidence="3" id="KW-1185">Reference proteome</keyword>
<evidence type="ECO:0000313" key="3">
    <source>
        <dbReference type="Proteomes" id="UP001209854"/>
    </source>
</evidence>
<feature type="chain" id="PRO_5046429106" evidence="1">
    <location>
        <begin position="19"/>
        <end position="277"/>
    </location>
</feature>
<keyword evidence="1" id="KW-0732">Signal</keyword>